<reference evidence="8 9" key="1">
    <citation type="journal article" date="2019" name="Appl. Environ. Microbiol.">
        <title>Dissecting the evolutionary development of the Bifidobacterium animalis species through comparative genomics analyses.</title>
        <authorList>
            <person name="Lugli G.A."/>
            <person name="Mancino W."/>
            <person name="Milani C."/>
            <person name="Duranti S."/>
            <person name="Mancabelli L."/>
            <person name="Napoli S."/>
            <person name="Mangifesta M."/>
            <person name="Viappiani A."/>
            <person name="Anzalone R."/>
            <person name="Longhi G."/>
            <person name="van Sinderen D."/>
            <person name="Ventura M."/>
            <person name="Turroni F."/>
        </authorList>
    </citation>
    <scope>NUCLEOTIDE SEQUENCE [LARGE SCALE GENOMIC DNA]</scope>
    <source>
        <strain evidence="8 9">2011B</strain>
    </source>
</reference>
<dbReference type="SUPFAM" id="SSF48557">
    <property type="entry name" value="L-aspartase-like"/>
    <property type="match status" value="1"/>
</dbReference>
<comment type="caution">
    <text evidence="8">The sequence shown here is derived from an EMBL/GenBank/DDBJ whole genome shotgun (WGS) entry which is preliminary data.</text>
</comment>
<dbReference type="InterPro" id="IPR024083">
    <property type="entry name" value="Fumarase/histidase_N"/>
</dbReference>
<dbReference type="Proteomes" id="UP000293613">
    <property type="component" value="Unassembled WGS sequence"/>
</dbReference>
<keyword evidence="4 8" id="KW-0456">Lyase</keyword>
<proteinExistence type="predicted"/>
<dbReference type="CDD" id="cd01598">
    <property type="entry name" value="PurB"/>
    <property type="match status" value="1"/>
</dbReference>
<dbReference type="OMA" id="NNWAVVA"/>
<feature type="domain" description="Fumarate lyase N-terminal" evidence="6">
    <location>
        <begin position="17"/>
        <end position="328"/>
    </location>
</feature>
<evidence type="ECO:0000313" key="8">
    <source>
        <dbReference type="EMBL" id="RYM95381.1"/>
    </source>
</evidence>
<dbReference type="Pfam" id="PF08328">
    <property type="entry name" value="ASL_C"/>
    <property type="match status" value="1"/>
</dbReference>
<dbReference type="PROSITE" id="PS00163">
    <property type="entry name" value="FUMARATE_LYASES"/>
    <property type="match status" value="1"/>
</dbReference>
<dbReference type="PRINTS" id="PR00149">
    <property type="entry name" value="FUMRATELYASE"/>
</dbReference>
<dbReference type="InterPro" id="IPR000362">
    <property type="entry name" value="Fumarate_lyase_fam"/>
</dbReference>
<dbReference type="GeneID" id="29695535"/>
<dbReference type="NCBIfam" id="NF006764">
    <property type="entry name" value="PRK09285.1"/>
    <property type="match status" value="1"/>
</dbReference>
<evidence type="ECO:0000313" key="9">
    <source>
        <dbReference type="Proteomes" id="UP000293613"/>
    </source>
</evidence>
<evidence type="ECO:0000256" key="5">
    <source>
        <dbReference type="ARBA" id="ARBA00025012"/>
    </source>
</evidence>
<evidence type="ECO:0000256" key="1">
    <source>
        <dbReference type="ARBA" id="ARBA00004706"/>
    </source>
</evidence>
<dbReference type="PANTHER" id="PTHR43411:SF1">
    <property type="entry name" value="ADENYLOSUCCINATE LYASE"/>
    <property type="match status" value="1"/>
</dbReference>
<organism evidence="8 9">
    <name type="scientific">Bifidobacterium animalis subsp. lactis</name>
    <name type="common">Bifidobacterium lactis</name>
    <dbReference type="NCBI Taxonomy" id="302911"/>
    <lineage>
        <taxon>Bacteria</taxon>
        <taxon>Bacillati</taxon>
        <taxon>Actinomycetota</taxon>
        <taxon>Actinomycetes</taxon>
        <taxon>Bifidobacteriales</taxon>
        <taxon>Bifidobacteriaceae</taxon>
        <taxon>Bifidobacterium</taxon>
    </lineage>
</organism>
<dbReference type="Gene3D" id="1.20.200.10">
    <property type="entry name" value="Fumarase/aspartase (Central domain)"/>
    <property type="match status" value="1"/>
</dbReference>
<dbReference type="EMBL" id="RSCO01000019">
    <property type="protein sequence ID" value="RYM95381.1"/>
    <property type="molecule type" value="Genomic_DNA"/>
</dbReference>
<feature type="domain" description="Adenylosuccinate lyase PurB C-terminal" evidence="7">
    <location>
        <begin position="349"/>
        <end position="469"/>
    </location>
</feature>
<evidence type="ECO:0000256" key="3">
    <source>
        <dbReference type="ARBA" id="ARBA00022755"/>
    </source>
</evidence>
<evidence type="ECO:0000259" key="7">
    <source>
        <dbReference type="Pfam" id="PF08328"/>
    </source>
</evidence>
<dbReference type="InterPro" id="IPR008948">
    <property type="entry name" value="L-Aspartase-like"/>
</dbReference>
<gene>
    <name evidence="8" type="ORF">PG2011B_0659</name>
</gene>
<protein>
    <submittedName>
        <fullName evidence="8">Adenylosuccinate lyase</fullName>
    </submittedName>
</protein>
<dbReference type="Pfam" id="PF00206">
    <property type="entry name" value="Lyase_1"/>
    <property type="match status" value="1"/>
</dbReference>
<dbReference type="InterPro" id="IPR013539">
    <property type="entry name" value="PurB_C"/>
</dbReference>
<sequence>MNLSEISPAIALTPLDGRYHAQTAALVEYLSEPALNRERMRVEVEWMILLANGFAGNDWKPIVTGVKPLTEQEQAFLRSIPEEFGAQGIARHAAHEAVTHHDVKAVEYYIDDYLDSAEQVLGAPTQLTDLKTLVHFACTSEDINNLSIARCVKNAIEHVWLPGADAIVDLLAQRAEEFKDMPLLSLTHGQPATPTTLGKELAVYVYRLGRQLKHVREQEYLGKINGATGTFGAHLAALPNVDWVAVSREFVENRMGLTWNPLTTQIESHDWQAELFDTISHTNRIMHNLCVDTWMYISRGVFAQVPVKGATGSSTMPHKVNPIRFENAEANFEISCSLLDTLAATLVESRWQRDLTDSTTQRNIGSALGYSVLAHNNLLGGLKSVHPNTQVMDRELDENWEVLGEPIQTAMRAQELAGRSGMERPYEKVKELMRGHSISQADVESFIDSLDFDDETAARLKALTPATYVGLASMLVGYDRP</sequence>
<dbReference type="Gene3D" id="1.10.40.30">
    <property type="entry name" value="Fumarase/aspartase (C-terminal domain)"/>
    <property type="match status" value="1"/>
</dbReference>
<comment type="pathway">
    <text evidence="2">Purine metabolism; AMP biosynthesis via de novo pathway; AMP from IMP: step 2/2.</text>
</comment>
<evidence type="ECO:0000259" key="6">
    <source>
        <dbReference type="Pfam" id="PF00206"/>
    </source>
</evidence>
<name>A0A315RX42_BIFAN</name>
<comment type="function">
    <text evidence="5">Catalyzes two reactions in de novo purine nucleotide biosynthesis. Catalyzes the breakdown of 5-aminoimidazole- (N-succinylocarboxamide) ribotide (SAICAR or 2-[5-amino-1-(5-phospho-beta-D-ribosyl)imidazole-4-carboxamido]succinate) to 5-aminoimidazole-4-carboxamide ribotide (AICAR or 5-amino-1-(5-phospho-beta-D-ribosyl)imidazole-4-carboxamide) and fumarate, and of adenylosuccinate (ADS or N(6)-(1,2-dicarboxyethyl)-AMP) to adenosine monophosphate (AMP) and fumarate.</text>
</comment>
<keyword evidence="3" id="KW-0658">Purine biosynthesis</keyword>
<dbReference type="InterPro" id="IPR047136">
    <property type="entry name" value="PurB_bact"/>
</dbReference>
<dbReference type="GO" id="GO:0006188">
    <property type="term" value="P:IMP biosynthetic process"/>
    <property type="evidence" value="ECO:0007669"/>
    <property type="project" value="InterPro"/>
</dbReference>
<dbReference type="InterPro" id="IPR020557">
    <property type="entry name" value="Fumarate_lyase_CS"/>
</dbReference>
<dbReference type="AlphaFoldDB" id="A0A315RX42"/>
<accession>A0A315RX42</accession>
<evidence type="ECO:0000256" key="2">
    <source>
        <dbReference type="ARBA" id="ARBA00004734"/>
    </source>
</evidence>
<dbReference type="Gene3D" id="1.10.275.10">
    <property type="entry name" value="Fumarase/aspartase (N-terminal domain)"/>
    <property type="match status" value="1"/>
</dbReference>
<dbReference type="GO" id="GO:0004018">
    <property type="term" value="F:N6-(1,2-dicarboxyethyl)AMP AMP-lyase (fumarate-forming) activity"/>
    <property type="evidence" value="ECO:0007669"/>
    <property type="project" value="InterPro"/>
</dbReference>
<dbReference type="RefSeq" id="WP_004218916.1">
    <property type="nucleotide sequence ID" value="NZ_CAKMAC010000001.1"/>
</dbReference>
<evidence type="ECO:0000256" key="4">
    <source>
        <dbReference type="ARBA" id="ARBA00023239"/>
    </source>
</evidence>
<comment type="pathway">
    <text evidence="1">Purine metabolism; IMP biosynthesis via de novo pathway; 5-amino-1-(5-phospho-D-ribosyl)imidazole-4-carboxamide from 5-amino-1-(5-phospho-D-ribosyl)imidazole-4-carboxylate: step 2/2.</text>
</comment>
<dbReference type="PANTHER" id="PTHR43411">
    <property type="entry name" value="ADENYLOSUCCINATE LYASE"/>
    <property type="match status" value="1"/>
</dbReference>
<dbReference type="InterPro" id="IPR022761">
    <property type="entry name" value="Fumarate_lyase_N"/>
</dbReference>